<evidence type="ECO:0000313" key="4">
    <source>
        <dbReference type="EMBL" id="QHT63593.1"/>
    </source>
</evidence>
<dbReference type="Pfam" id="PF25583">
    <property type="entry name" value="WCX"/>
    <property type="match status" value="1"/>
</dbReference>
<feature type="domain" description="HTH deoR-type" evidence="3">
    <location>
        <begin position="2"/>
        <end position="60"/>
    </location>
</feature>
<dbReference type="SUPFAM" id="SSF46785">
    <property type="entry name" value="Winged helix' DNA-binding domain"/>
    <property type="match status" value="1"/>
</dbReference>
<protein>
    <submittedName>
        <fullName evidence="4">YafY family transcriptional regulator</fullName>
    </submittedName>
</protein>
<dbReference type="PIRSF" id="PIRSF016838">
    <property type="entry name" value="PafC"/>
    <property type="match status" value="1"/>
</dbReference>
<name>A0A6C0G5D4_9BACL</name>
<dbReference type="Proteomes" id="UP000476064">
    <property type="component" value="Chromosome"/>
</dbReference>
<evidence type="ECO:0000313" key="5">
    <source>
        <dbReference type="Proteomes" id="UP000476064"/>
    </source>
</evidence>
<keyword evidence="2" id="KW-0804">Transcription</keyword>
<dbReference type="AlphaFoldDB" id="A0A6C0G5D4"/>
<reference evidence="4 5" key="1">
    <citation type="submission" date="2020-01" db="EMBL/GenBank/DDBJ databases">
        <title>Paenibacillus sp. nov., isolated from tomato rhizosphere.</title>
        <authorList>
            <person name="Weon H.-Y."/>
            <person name="Lee S.A."/>
        </authorList>
    </citation>
    <scope>NUCLEOTIDE SEQUENCE [LARGE SCALE GENOMIC DNA]</scope>
    <source>
        <strain evidence="4 5">12200R-189</strain>
    </source>
</reference>
<accession>A0A6C0G5D4</accession>
<dbReference type="InterPro" id="IPR013196">
    <property type="entry name" value="HTH_11"/>
</dbReference>
<proteinExistence type="predicted"/>
<dbReference type="Pfam" id="PF13280">
    <property type="entry name" value="WYL"/>
    <property type="match status" value="1"/>
</dbReference>
<dbReference type="RefSeq" id="WP_162360153.1">
    <property type="nucleotide sequence ID" value="NZ_CP048209.1"/>
</dbReference>
<dbReference type="PANTHER" id="PTHR34580:SF1">
    <property type="entry name" value="PROTEIN PAFC"/>
    <property type="match status" value="1"/>
</dbReference>
<dbReference type="InterPro" id="IPR026881">
    <property type="entry name" value="WYL_dom"/>
</dbReference>
<dbReference type="KEGG" id="plyc:GXP70_28995"/>
<dbReference type="InterPro" id="IPR001034">
    <property type="entry name" value="DeoR_HTH"/>
</dbReference>
<keyword evidence="5" id="KW-1185">Reference proteome</keyword>
<organism evidence="4 5">
    <name type="scientific">Paenibacillus lycopersici</name>
    <dbReference type="NCBI Taxonomy" id="2704462"/>
    <lineage>
        <taxon>Bacteria</taxon>
        <taxon>Bacillati</taxon>
        <taxon>Bacillota</taxon>
        <taxon>Bacilli</taxon>
        <taxon>Bacillales</taxon>
        <taxon>Paenibacillaceae</taxon>
        <taxon>Paenibacillus</taxon>
    </lineage>
</organism>
<dbReference type="InterPro" id="IPR057727">
    <property type="entry name" value="WCX_dom"/>
</dbReference>
<dbReference type="EMBL" id="CP048209">
    <property type="protein sequence ID" value="QHT63593.1"/>
    <property type="molecule type" value="Genomic_DNA"/>
</dbReference>
<gene>
    <name evidence="4" type="ORF">GXP70_28995</name>
</gene>
<dbReference type="InterPro" id="IPR051534">
    <property type="entry name" value="CBASS_pafABC_assoc_protein"/>
</dbReference>
<evidence type="ECO:0000259" key="3">
    <source>
        <dbReference type="PROSITE" id="PS51000"/>
    </source>
</evidence>
<dbReference type="InterPro" id="IPR036390">
    <property type="entry name" value="WH_DNA-bd_sf"/>
</dbReference>
<dbReference type="InterPro" id="IPR036388">
    <property type="entry name" value="WH-like_DNA-bd_sf"/>
</dbReference>
<sequence length="323" mass="35531">MRADRLMAVLALLQAHGKLSAKEMAEKLEVSERTVHRDTQALSVAGIPVYADRGSGGGWSLPEGYRSRLTGLTTAEISSLLFPRDVVRDLGLEGGARTAASKLLASLPPRTRRDAELVRERLHIDGAGWRDAGPRDAGASLAVVQEAVWAARKLRMTYRPPGGEEAKDKLIRPLGLVFKTGTWYVMALADTEDELRTYRISRMEEARLTAESFERPAAFDLASAWEQSLASFRDRLPRYEAKVLVAADVWSRFVRERFVTVGGHADGGEGWIEAEAEFHTPDAACGVILAYGRHVKALAPQELRERIAGEARAMSAMYAGDEE</sequence>
<dbReference type="GO" id="GO:0003700">
    <property type="term" value="F:DNA-binding transcription factor activity"/>
    <property type="evidence" value="ECO:0007669"/>
    <property type="project" value="InterPro"/>
</dbReference>
<evidence type="ECO:0000256" key="2">
    <source>
        <dbReference type="ARBA" id="ARBA00023163"/>
    </source>
</evidence>
<dbReference type="PROSITE" id="PS51000">
    <property type="entry name" value="HTH_DEOR_2"/>
    <property type="match status" value="1"/>
</dbReference>
<dbReference type="PANTHER" id="PTHR34580">
    <property type="match status" value="1"/>
</dbReference>
<dbReference type="InterPro" id="IPR028349">
    <property type="entry name" value="PafC-like"/>
</dbReference>
<dbReference type="Pfam" id="PF08279">
    <property type="entry name" value="HTH_11"/>
    <property type="match status" value="1"/>
</dbReference>
<keyword evidence="1" id="KW-0805">Transcription regulation</keyword>
<evidence type="ECO:0000256" key="1">
    <source>
        <dbReference type="ARBA" id="ARBA00023015"/>
    </source>
</evidence>
<dbReference type="PROSITE" id="PS52050">
    <property type="entry name" value="WYL"/>
    <property type="match status" value="1"/>
</dbReference>
<dbReference type="Gene3D" id="1.10.10.10">
    <property type="entry name" value="Winged helix-like DNA-binding domain superfamily/Winged helix DNA-binding domain"/>
    <property type="match status" value="1"/>
</dbReference>